<dbReference type="InterPro" id="IPR036397">
    <property type="entry name" value="RNaseH_sf"/>
</dbReference>
<dbReference type="GO" id="GO:0015074">
    <property type="term" value="P:DNA integration"/>
    <property type="evidence" value="ECO:0007669"/>
    <property type="project" value="InterPro"/>
</dbReference>
<dbReference type="PANTHER" id="PTHR37984:SF5">
    <property type="entry name" value="PROTEIN NYNRIN-LIKE"/>
    <property type="match status" value="1"/>
</dbReference>
<dbReference type="Pfam" id="PF00078">
    <property type="entry name" value="RVT_1"/>
    <property type="match status" value="1"/>
</dbReference>
<dbReference type="EMBL" id="BGPR01000056">
    <property type="protein sequence ID" value="GBL87926.1"/>
    <property type="molecule type" value="Genomic_DNA"/>
</dbReference>
<dbReference type="Proteomes" id="UP000499080">
    <property type="component" value="Unassembled WGS sequence"/>
</dbReference>
<evidence type="ECO:0000256" key="6">
    <source>
        <dbReference type="ARBA" id="ARBA00022918"/>
    </source>
</evidence>
<gene>
    <name evidence="10" type="primary">pol_3808</name>
    <name evidence="10" type="ORF">AVEN_192088_1</name>
</gene>
<keyword evidence="2" id="KW-0548">Nucleotidyltransferase</keyword>
<dbReference type="CDD" id="cd01647">
    <property type="entry name" value="RT_LTR"/>
    <property type="match status" value="1"/>
</dbReference>
<dbReference type="CDD" id="cd00303">
    <property type="entry name" value="retropepsin_like"/>
    <property type="match status" value="1"/>
</dbReference>
<reference evidence="10 11" key="1">
    <citation type="journal article" date="2019" name="Sci. Rep.">
        <title>Orb-weaving spider Araneus ventricosus genome elucidates the spidroin gene catalogue.</title>
        <authorList>
            <person name="Kono N."/>
            <person name="Nakamura H."/>
            <person name="Ohtoshi R."/>
            <person name="Moran D.A.P."/>
            <person name="Shinohara A."/>
            <person name="Yoshida Y."/>
            <person name="Fujiwara M."/>
            <person name="Mori M."/>
            <person name="Tomita M."/>
            <person name="Arakawa K."/>
        </authorList>
    </citation>
    <scope>NUCLEOTIDE SEQUENCE [LARGE SCALE GENOMIC DNA]</scope>
</reference>
<evidence type="ECO:0000259" key="9">
    <source>
        <dbReference type="PROSITE" id="PS50994"/>
    </source>
</evidence>
<proteinExistence type="predicted"/>
<keyword evidence="5" id="KW-0378">Hydrolase</keyword>
<evidence type="ECO:0000256" key="1">
    <source>
        <dbReference type="ARBA" id="ARBA00022679"/>
    </source>
</evidence>
<protein>
    <submittedName>
        <fullName evidence="10">Retrovirus-related Pol polyprotein from transposon 17.6</fullName>
    </submittedName>
</protein>
<dbReference type="GO" id="GO:0042575">
    <property type="term" value="C:DNA polymerase complex"/>
    <property type="evidence" value="ECO:0007669"/>
    <property type="project" value="UniProtKB-ARBA"/>
</dbReference>
<dbReference type="Gene3D" id="3.10.10.10">
    <property type="entry name" value="HIV Type 1 Reverse Transcriptase, subunit A, domain 1"/>
    <property type="match status" value="1"/>
</dbReference>
<accession>A0A4Y2B9G0</accession>
<keyword evidence="4" id="KW-0255">Endonuclease</keyword>
<dbReference type="Pfam" id="PF22938">
    <property type="entry name" value="Integrase_p58_C"/>
    <property type="match status" value="1"/>
</dbReference>
<organism evidence="10 11">
    <name type="scientific">Araneus ventricosus</name>
    <name type="common">Orbweaver spider</name>
    <name type="synonym">Epeira ventricosa</name>
    <dbReference type="NCBI Taxonomy" id="182803"/>
    <lineage>
        <taxon>Eukaryota</taxon>
        <taxon>Metazoa</taxon>
        <taxon>Ecdysozoa</taxon>
        <taxon>Arthropoda</taxon>
        <taxon>Chelicerata</taxon>
        <taxon>Arachnida</taxon>
        <taxon>Araneae</taxon>
        <taxon>Araneomorphae</taxon>
        <taxon>Entelegynae</taxon>
        <taxon>Araneoidea</taxon>
        <taxon>Araneidae</taxon>
        <taxon>Araneus</taxon>
    </lineage>
</organism>
<dbReference type="InterPro" id="IPR043128">
    <property type="entry name" value="Rev_trsase/Diguanyl_cyclase"/>
</dbReference>
<dbReference type="SUPFAM" id="SSF50630">
    <property type="entry name" value="Acid proteases"/>
    <property type="match status" value="1"/>
</dbReference>
<dbReference type="PROSITE" id="PS50175">
    <property type="entry name" value="ASP_PROT_RETROV"/>
    <property type="match status" value="1"/>
</dbReference>
<dbReference type="InterPro" id="IPR054465">
    <property type="entry name" value="Integrase_p58-like_C"/>
</dbReference>
<dbReference type="GO" id="GO:0003964">
    <property type="term" value="F:RNA-directed DNA polymerase activity"/>
    <property type="evidence" value="ECO:0007669"/>
    <property type="project" value="UniProtKB-KW"/>
</dbReference>
<dbReference type="GO" id="GO:0006508">
    <property type="term" value="P:proteolysis"/>
    <property type="evidence" value="ECO:0007669"/>
    <property type="project" value="InterPro"/>
</dbReference>
<evidence type="ECO:0000256" key="2">
    <source>
        <dbReference type="ARBA" id="ARBA00022695"/>
    </source>
</evidence>
<dbReference type="SUPFAM" id="SSF53098">
    <property type="entry name" value="Ribonuclease H-like"/>
    <property type="match status" value="1"/>
</dbReference>
<dbReference type="FunFam" id="3.30.420.10:FF:000032">
    <property type="entry name" value="Retrovirus-related Pol polyprotein from transposon 297-like Protein"/>
    <property type="match status" value="1"/>
</dbReference>
<name>A0A4Y2B9G0_ARAVE</name>
<feature type="domain" description="Peptidase A2" evidence="7">
    <location>
        <begin position="39"/>
        <end position="53"/>
    </location>
</feature>
<dbReference type="InterPro" id="IPR001969">
    <property type="entry name" value="Aspartic_peptidase_AS"/>
</dbReference>
<keyword evidence="3" id="KW-0540">Nuclease</keyword>
<dbReference type="PROSITE" id="PS50878">
    <property type="entry name" value="RT_POL"/>
    <property type="match status" value="1"/>
</dbReference>
<evidence type="ECO:0000259" key="8">
    <source>
        <dbReference type="PROSITE" id="PS50878"/>
    </source>
</evidence>
<dbReference type="Gene3D" id="2.40.70.10">
    <property type="entry name" value="Acid Proteases"/>
    <property type="match status" value="1"/>
</dbReference>
<dbReference type="PROSITE" id="PS00141">
    <property type="entry name" value="ASP_PROTEASE"/>
    <property type="match status" value="1"/>
</dbReference>
<dbReference type="InterPro" id="IPR050951">
    <property type="entry name" value="Retrovirus_Pol_polyprotein"/>
</dbReference>
<comment type="caution">
    <text evidence="10">The sequence shown here is derived from an EMBL/GenBank/DDBJ whole genome shotgun (WGS) entry which is preliminary data.</text>
</comment>
<evidence type="ECO:0000256" key="4">
    <source>
        <dbReference type="ARBA" id="ARBA00022759"/>
    </source>
</evidence>
<dbReference type="Gene3D" id="3.30.70.270">
    <property type="match status" value="1"/>
</dbReference>
<dbReference type="InterPro" id="IPR001995">
    <property type="entry name" value="Peptidase_A2_cat"/>
</dbReference>
<dbReference type="PANTHER" id="PTHR37984">
    <property type="entry name" value="PROTEIN CBG26694"/>
    <property type="match status" value="1"/>
</dbReference>
<keyword evidence="6" id="KW-0695">RNA-directed DNA polymerase</keyword>
<dbReference type="Gene3D" id="3.30.420.10">
    <property type="entry name" value="Ribonuclease H-like superfamily/Ribonuclease H"/>
    <property type="match status" value="1"/>
</dbReference>
<dbReference type="InterPro" id="IPR021109">
    <property type="entry name" value="Peptidase_aspartic_dom_sf"/>
</dbReference>
<feature type="domain" description="Integrase catalytic" evidence="9">
    <location>
        <begin position="600"/>
        <end position="758"/>
    </location>
</feature>
<dbReference type="InterPro" id="IPR001584">
    <property type="entry name" value="Integrase_cat-core"/>
</dbReference>
<dbReference type="GO" id="GO:0003676">
    <property type="term" value="F:nucleic acid binding"/>
    <property type="evidence" value="ECO:0007669"/>
    <property type="project" value="InterPro"/>
</dbReference>
<evidence type="ECO:0000313" key="11">
    <source>
        <dbReference type="Proteomes" id="UP000499080"/>
    </source>
</evidence>
<dbReference type="PROSITE" id="PS50994">
    <property type="entry name" value="INTEGRASE"/>
    <property type="match status" value="1"/>
</dbReference>
<dbReference type="AlphaFoldDB" id="A0A4Y2B9G0"/>
<dbReference type="InterPro" id="IPR012337">
    <property type="entry name" value="RNaseH-like_sf"/>
</dbReference>
<feature type="domain" description="Reverse transcriptase" evidence="8">
    <location>
        <begin position="378"/>
        <end position="557"/>
    </location>
</feature>
<dbReference type="InterPro" id="IPR000477">
    <property type="entry name" value="RT_dom"/>
</dbReference>
<keyword evidence="11" id="KW-1185">Reference proteome</keyword>
<evidence type="ECO:0000256" key="3">
    <source>
        <dbReference type="ARBA" id="ARBA00022722"/>
    </source>
</evidence>
<dbReference type="InterPro" id="IPR043502">
    <property type="entry name" value="DNA/RNA_pol_sf"/>
</dbReference>
<dbReference type="OrthoDB" id="6473576at2759"/>
<dbReference type="SUPFAM" id="SSF56672">
    <property type="entry name" value="DNA/RNA polymerases"/>
    <property type="match status" value="1"/>
</dbReference>
<evidence type="ECO:0000259" key="7">
    <source>
        <dbReference type="PROSITE" id="PS50175"/>
    </source>
</evidence>
<dbReference type="GO" id="GO:0004519">
    <property type="term" value="F:endonuclease activity"/>
    <property type="evidence" value="ECO:0007669"/>
    <property type="project" value="UniProtKB-KW"/>
</dbReference>
<dbReference type="GO" id="GO:0004190">
    <property type="term" value="F:aspartic-type endopeptidase activity"/>
    <property type="evidence" value="ECO:0007669"/>
    <property type="project" value="InterPro"/>
</dbReference>
<evidence type="ECO:0000313" key="10">
    <source>
        <dbReference type="EMBL" id="GBL87926.1"/>
    </source>
</evidence>
<keyword evidence="1" id="KW-0808">Transferase</keyword>
<sequence length="1023" mass="115365">MTDIVGSNSSQTYTCHFDPCVFSHSSLPIIDVLINNVKMKALLDTGATMTILSLPIFNKLRDFHVVNGSPVELKTITGLTIYSDTIICVNMNINDTCFKTLFVVAGTDLSPTFDLILSQNVFQCFNFVLDCKNSVLRNDVVSVSWNFHRMFPSGNSANSPSDDFSTQKLNSDQFLDNEKCDIEMSSVNSITGRMVTKIQIPAFSQKYVEIKLDDNCNALTVDQPILVESLNDKHSDSFLIARSFSNLDVKNRCVALVCNLNDSPVNLNKNMALVKISPIHKVACIENVNNVSSENSKRQIDWATQVDLYHLEDEQKLKVMNLLSKYNSVFAQNISDLGQCDLIKHEIHLSDQVPIRQKPYRVPYHPKPEMRSQINVLLEAGIIQPSTSSFSAPVIHVKKSDGSYRLVADLRKLNAKTVPDNYPLPNLTEMIDNLSGANFFSTLDLTSGFHQMVMHPDHTKYTAIATEFGLFEYKRLPFGLRNASASFQRLMNLVLAGLNEFQISCYIDDLVIAAGSFDEHLAKLEMVFQRLQKANLEVKPSKCSFLKDQITYLGHTVREDQVYPDKKNLDSIREALPPKTKRQRRGFAKNVNAPVQSIPTADYPFQKVAFYAIGPLVTSKNGNKWIIVISDYFTRYPEAYALPNIQSHNVAKVLIDFISRHGVMQTLYSNRGSNFLSNAMQEVYTKLGISKQQTLAYNPRGNGMLERLNKTLIDTLSHLVSVQQADWCEHLPFALMAYRNARHRILDENPSFLVYGRDPVMPYLIFSEKVRSYSGSPSYAQQLVTKLQTAFALAKQNLDKQAESYSKVQVSLPKNKRIVIGDLVYVYTPKIKVHTSKKLSKLNQGPYRVIKQNSPVIFQIQHIAHPLDIQTIHLNRLVKVMEREIFPTTEEKSEIVDSPVVTNETNQSLGDTNVSEEFPPLYLPYRSLVNDINLSLRNIMCNTSVGQAQIDDDSVSYDIPGSPNFSSPATSVYDYPNPSTPVSMSNVNTNVSQIQSQGSIVQNTHPYNLRPRDNYGMVIYNKH</sequence>
<evidence type="ECO:0000256" key="5">
    <source>
        <dbReference type="ARBA" id="ARBA00022801"/>
    </source>
</evidence>